<feature type="transmembrane region" description="Helical" evidence="1">
    <location>
        <begin position="196"/>
        <end position="225"/>
    </location>
</feature>
<sequence>MKDIIQHNYDSLLDKYKKIPLYFFFLLFTIPPVFIGLFNSSSYAEGIIFFEMIFLASILLNLKRKLDLRFKKKYLGIFIILLFSFIFFHSALIMVVLDYSFNLTKFFVTYLGLLITFLSAWLFGNLIINQRAESLNKIVIYLMFFLILNIFFSYLGLNLGDGWSPVGIYPEPSHVAIFLAPLLIYGSRKRLRGNKIFLLIFLLWGAVDKNLTIILVVLFSSLFYIVKFRDFFLSIILFVFLSVLIWPFIDTDYFSSRINLNSDNASISSLVFLKGWENAVESFTKTDGIGLGYQQLGYSSIITNNGNAFKELSNYNLEELNKYDGGSISPKLIAEFGVFSVFFIILYLVGFIKLIFNLNNIEKRAGMIFLECCYLGLFFELFMRGAGYFTIGTFLFIAAATNLKISKHGRN</sequence>
<gene>
    <name evidence="2" type="ORF">WG950_06110</name>
</gene>
<feature type="transmembrane region" description="Helical" evidence="1">
    <location>
        <begin position="332"/>
        <end position="356"/>
    </location>
</feature>
<evidence type="ECO:0000313" key="3">
    <source>
        <dbReference type="Proteomes" id="UP001491088"/>
    </source>
</evidence>
<keyword evidence="1" id="KW-0472">Membrane</keyword>
<proteinExistence type="predicted"/>
<evidence type="ECO:0000256" key="1">
    <source>
        <dbReference type="SAM" id="Phobius"/>
    </source>
</evidence>
<feature type="transmembrane region" description="Helical" evidence="1">
    <location>
        <begin position="231"/>
        <end position="249"/>
    </location>
</feature>
<feature type="transmembrane region" description="Helical" evidence="1">
    <location>
        <begin position="21"/>
        <end position="38"/>
    </location>
</feature>
<evidence type="ECO:0008006" key="4">
    <source>
        <dbReference type="Google" id="ProtNLM"/>
    </source>
</evidence>
<dbReference type="EMBL" id="CP150496">
    <property type="protein sequence ID" value="WYW56828.1"/>
    <property type="molecule type" value="Genomic_DNA"/>
</dbReference>
<name>A0ABZ2TUW5_9FLAO</name>
<dbReference type="Proteomes" id="UP001491088">
    <property type="component" value="Chromosome"/>
</dbReference>
<accession>A0ABZ2TUW5</accession>
<organism evidence="2 3">
    <name type="scientific">Polaribacter marinaquae</name>
    <dbReference type="NCBI Taxonomy" id="1642819"/>
    <lineage>
        <taxon>Bacteria</taxon>
        <taxon>Pseudomonadati</taxon>
        <taxon>Bacteroidota</taxon>
        <taxon>Flavobacteriia</taxon>
        <taxon>Flavobacteriales</taxon>
        <taxon>Flavobacteriaceae</taxon>
    </lineage>
</organism>
<evidence type="ECO:0000313" key="2">
    <source>
        <dbReference type="EMBL" id="WYW56828.1"/>
    </source>
</evidence>
<keyword evidence="3" id="KW-1185">Reference proteome</keyword>
<feature type="transmembrane region" description="Helical" evidence="1">
    <location>
        <begin position="138"/>
        <end position="157"/>
    </location>
</feature>
<protein>
    <recommendedName>
        <fullName evidence="4">O-antigen polymerase</fullName>
    </recommendedName>
</protein>
<keyword evidence="1" id="KW-1133">Transmembrane helix</keyword>
<feature type="transmembrane region" description="Helical" evidence="1">
    <location>
        <begin position="385"/>
        <end position="405"/>
    </location>
</feature>
<feature type="transmembrane region" description="Helical" evidence="1">
    <location>
        <begin position="74"/>
        <end position="95"/>
    </location>
</feature>
<feature type="transmembrane region" description="Helical" evidence="1">
    <location>
        <begin position="44"/>
        <end position="62"/>
    </location>
</feature>
<feature type="transmembrane region" description="Helical" evidence="1">
    <location>
        <begin position="107"/>
        <end position="126"/>
    </location>
</feature>
<keyword evidence="1" id="KW-0812">Transmembrane</keyword>
<reference evidence="2 3" key="1">
    <citation type="submission" date="2024-03" db="EMBL/GenBank/DDBJ databases">
        <authorList>
            <person name="Cao K."/>
        </authorList>
    </citation>
    <scope>NUCLEOTIDE SEQUENCE [LARGE SCALE GENOMIC DNA]</scope>
    <source>
        <strain evidence="2 3">MCCC 1K00696</strain>
    </source>
</reference>
<dbReference type="RefSeq" id="WP_340934901.1">
    <property type="nucleotide sequence ID" value="NZ_CP150496.1"/>
</dbReference>